<evidence type="ECO:0000313" key="2">
    <source>
        <dbReference type="Proteomes" id="UP000219452"/>
    </source>
</evidence>
<sequence length="451" mass="51338">MKLVYPFLIVLALMPGILSAQGIVFEKGSWADAVKKAKKEKKLLFLHFDNPGCGACGEVASTAFNSPLTKEKFALNFVSFRTDGTTGIGKELAERLEQECTPSSVYLDADENPLVRYCGSTSFDRIYLEKAEEALTKNRERPLKVMADAYAKGDRSSALLRQYIDRLRELDLSNTEPLEAYVMSLPADSLQSGRVLRFIFEQAPVVGSKADSVFRRNYPKMDSLYKAVGWNKAVELNNRITGNSLRKAIKEKNVVLASRTAFFRQRTFSNDYKNGLAARDWVLMRYFRGVKDTLQYLRLASDYYDKQYMTARVDSVQKLDELESQRRMRGEFTGPDGTITRPSKPGQMLQVMAFPNTQRFVSALNQAAMDFQDLTRDPVYLNKALSWSKRTLEYREDGGLMDTYARVLYRLGRKEEALEWQTKAVKKEKERNSPMVASLEEALKKMKAGTL</sequence>
<dbReference type="EMBL" id="OCNH01000005">
    <property type="protein sequence ID" value="SOD95906.1"/>
    <property type="molecule type" value="Genomic_DNA"/>
</dbReference>
<dbReference type="AlphaFoldDB" id="A0A286GL40"/>
<proteinExistence type="predicted"/>
<evidence type="ECO:0000313" key="1">
    <source>
        <dbReference type="EMBL" id="SOD95906.1"/>
    </source>
</evidence>
<accession>A0A286GL40</accession>
<gene>
    <name evidence="1" type="ORF">SAMN06269250_5041</name>
</gene>
<dbReference type="OrthoDB" id="645813at2"/>
<keyword evidence="2" id="KW-1185">Reference proteome</keyword>
<reference evidence="2" key="1">
    <citation type="submission" date="2017-09" db="EMBL/GenBank/DDBJ databases">
        <authorList>
            <person name="Varghese N."/>
            <person name="Submissions S."/>
        </authorList>
    </citation>
    <scope>NUCLEOTIDE SEQUENCE [LARGE SCALE GENOMIC DNA]</scope>
    <source>
        <strain evidence="2">DSM 29961</strain>
    </source>
</reference>
<dbReference type="Gene3D" id="3.40.30.10">
    <property type="entry name" value="Glutaredoxin"/>
    <property type="match status" value="1"/>
</dbReference>
<dbReference type="SUPFAM" id="SSF52833">
    <property type="entry name" value="Thioredoxin-like"/>
    <property type="match status" value="1"/>
</dbReference>
<dbReference type="InterPro" id="IPR036249">
    <property type="entry name" value="Thioredoxin-like_sf"/>
</dbReference>
<dbReference type="Proteomes" id="UP000219452">
    <property type="component" value="Unassembled WGS sequence"/>
</dbReference>
<name>A0A286GL40_9BACT</name>
<dbReference type="RefSeq" id="WP_097129500.1">
    <property type="nucleotide sequence ID" value="NZ_OCNH01000005.1"/>
</dbReference>
<protein>
    <submittedName>
        <fullName evidence="1">Thioredoxin-related protein</fullName>
    </submittedName>
</protein>
<organism evidence="1 2">
    <name type="scientific">Spirosoma fluviale</name>
    <dbReference type="NCBI Taxonomy" id="1597977"/>
    <lineage>
        <taxon>Bacteria</taxon>
        <taxon>Pseudomonadati</taxon>
        <taxon>Bacteroidota</taxon>
        <taxon>Cytophagia</taxon>
        <taxon>Cytophagales</taxon>
        <taxon>Cytophagaceae</taxon>
        <taxon>Spirosoma</taxon>
    </lineage>
</organism>